<name>A0ABV4Y171_9CYAN</name>
<dbReference type="Proteomes" id="UP001576784">
    <property type="component" value="Unassembled WGS sequence"/>
</dbReference>
<accession>A0ABV4Y171</accession>
<dbReference type="EMBL" id="JBHFNR010000264">
    <property type="protein sequence ID" value="MFB2897745.1"/>
    <property type="molecule type" value="Genomic_DNA"/>
</dbReference>
<comment type="caution">
    <text evidence="1">The sequence shown here is derived from an EMBL/GenBank/DDBJ whole genome shotgun (WGS) entry which is preliminary data.</text>
</comment>
<protein>
    <recommendedName>
        <fullName evidence="3">Reverse transcriptase</fullName>
    </recommendedName>
</protein>
<evidence type="ECO:0000313" key="2">
    <source>
        <dbReference type="Proteomes" id="UP001576784"/>
    </source>
</evidence>
<dbReference type="RefSeq" id="WP_413267357.1">
    <property type="nucleotide sequence ID" value="NZ_JBHFNR010000264.1"/>
</dbReference>
<proteinExistence type="predicted"/>
<evidence type="ECO:0008006" key="3">
    <source>
        <dbReference type="Google" id="ProtNLM"/>
    </source>
</evidence>
<sequence length="111" mass="12507">MLEVGSLNFSTNRDLFSQFTEEFLSLPNFQRAWVKVAENKGSPGIDAQTIDDFSLNLNTNILELRNTVANSTYQPLPYKQVVVPAKTYFSSFSVCCRSPKILVELGVKLRV</sequence>
<evidence type="ECO:0000313" key="1">
    <source>
        <dbReference type="EMBL" id="MFB2897745.1"/>
    </source>
</evidence>
<organism evidence="1 2">
    <name type="scientific">Floridaenema flaviceps BLCC-F50</name>
    <dbReference type="NCBI Taxonomy" id="3153642"/>
    <lineage>
        <taxon>Bacteria</taxon>
        <taxon>Bacillati</taxon>
        <taxon>Cyanobacteriota</taxon>
        <taxon>Cyanophyceae</taxon>
        <taxon>Oscillatoriophycideae</taxon>
        <taxon>Aerosakkonematales</taxon>
        <taxon>Aerosakkonemataceae</taxon>
        <taxon>Floridanema</taxon>
        <taxon>Floridanema flaviceps</taxon>
    </lineage>
</organism>
<keyword evidence="2" id="KW-1185">Reference proteome</keyword>
<reference evidence="1 2" key="1">
    <citation type="submission" date="2024-09" db="EMBL/GenBank/DDBJ databases">
        <title>Floridaenema gen nov. (Aerosakkonemataceae, Aerosakkonematales ord. nov., Cyanobacteria) from benthic tropical and subtropical fresh waters, with the description of four new species.</title>
        <authorList>
            <person name="Moretto J.A."/>
            <person name="Berthold D.E."/>
            <person name="Lefler F.W."/>
            <person name="Huang I.-S."/>
            <person name="Laughinghouse H. IV."/>
        </authorList>
    </citation>
    <scope>NUCLEOTIDE SEQUENCE [LARGE SCALE GENOMIC DNA]</scope>
    <source>
        <strain evidence="1 2">BLCC-F50</strain>
    </source>
</reference>
<gene>
    <name evidence="1" type="ORF">ACE1CI_32920</name>
</gene>